<name>A0A409XZL6_9AGAR</name>
<evidence type="ECO:0000313" key="2">
    <source>
        <dbReference type="Proteomes" id="UP000284706"/>
    </source>
</evidence>
<dbReference type="Gene3D" id="1.10.510.10">
    <property type="entry name" value="Transferase(Phosphotransferase) domain 1"/>
    <property type="match status" value="1"/>
</dbReference>
<dbReference type="AlphaFoldDB" id="A0A409XZL6"/>
<sequence>MEWWKPWELLRPFFSQAGYELYNAVFGGEMSRPRTGDPPALDSFGLHGDRTCFSSFFPPVYPNVFAARDRQNRDVVIKLISKGEEGQSEKDILLFLNSEPLRSEPANATVRVIEWLDFQDYCFAVFPFCDGCDELPFLGASECLDFIEQVLEVSTAKLTSIAQDVSHENILVNHRGSLPPIAFFPPDGPPRAISPLSEWRSTFPVRYLFIDFGRSVRFDRNIPLSECTAQPSPEGRLHRAPETLGPKPYNPFAADVYQAARLFYAWFPDLADGNPDLLKLLQDMSCHDPSRRISVALALARLRILRPNILNDRCERTLHSFPSIPEDSHTLPSTYLSMGTSL</sequence>
<dbReference type="SUPFAM" id="SSF56112">
    <property type="entry name" value="Protein kinase-like (PK-like)"/>
    <property type="match status" value="1"/>
</dbReference>
<dbReference type="InParanoid" id="A0A409XZL6"/>
<keyword evidence="2" id="KW-1185">Reference proteome</keyword>
<gene>
    <name evidence="1" type="ORF">CVT26_004788</name>
</gene>
<dbReference type="Proteomes" id="UP000284706">
    <property type="component" value="Unassembled WGS sequence"/>
</dbReference>
<proteinExistence type="predicted"/>
<reference evidence="1 2" key="1">
    <citation type="journal article" date="2018" name="Evol. Lett.">
        <title>Horizontal gene cluster transfer increased hallucinogenic mushroom diversity.</title>
        <authorList>
            <person name="Reynolds H.T."/>
            <person name="Vijayakumar V."/>
            <person name="Gluck-Thaler E."/>
            <person name="Korotkin H.B."/>
            <person name="Matheny P.B."/>
            <person name="Slot J.C."/>
        </authorList>
    </citation>
    <scope>NUCLEOTIDE SEQUENCE [LARGE SCALE GENOMIC DNA]</scope>
    <source>
        <strain evidence="1 2">SRW20</strain>
    </source>
</reference>
<accession>A0A409XZL6</accession>
<dbReference type="OrthoDB" id="3224178at2759"/>
<evidence type="ECO:0000313" key="1">
    <source>
        <dbReference type="EMBL" id="PPQ96153.1"/>
    </source>
</evidence>
<protein>
    <recommendedName>
        <fullName evidence="3">Protein kinase domain-containing protein</fullName>
    </recommendedName>
</protein>
<organism evidence="1 2">
    <name type="scientific">Gymnopilus dilepis</name>
    <dbReference type="NCBI Taxonomy" id="231916"/>
    <lineage>
        <taxon>Eukaryota</taxon>
        <taxon>Fungi</taxon>
        <taxon>Dikarya</taxon>
        <taxon>Basidiomycota</taxon>
        <taxon>Agaricomycotina</taxon>
        <taxon>Agaricomycetes</taxon>
        <taxon>Agaricomycetidae</taxon>
        <taxon>Agaricales</taxon>
        <taxon>Agaricineae</taxon>
        <taxon>Hymenogastraceae</taxon>
        <taxon>Gymnopilus</taxon>
    </lineage>
</organism>
<dbReference type="EMBL" id="NHYE01001393">
    <property type="protein sequence ID" value="PPQ96153.1"/>
    <property type="molecule type" value="Genomic_DNA"/>
</dbReference>
<comment type="caution">
    <text evidence="1">The sequence shown here is derived from an EMBL/GenBank/DDBJ whole genome shotgun (WGS) entry which is preliminary data.</text>
</comment>
<evidence type="ECO:0008006" key="3">
    <source>
        <dbReference type="Google" id="ProtNLM"/>
    </source>
</evidence>
<dbReference type="STRING" id="231916.A0A409XZL6"/>
<dbReference type="InterPro" id="IPR011009">
    <property type="entry name" value="Kinase-like_dom_sf"/>
</dbReference>